<gene>
    <name evidence="3" type="ORF">WJX72_008537</name>
</gene>
<accession>A0AAW1PIT8</accession>
<organism evidence="3 4">
    <name type="scientific">[Myrmecia] bisecta</name>
    <dbReference type="NCBI Taxonomy" id="41462"/>
    <lineage>
        <taxon>Eukaryota</taxon>
        <taxon>Viridiplantae</taxon>
        <taxon>Chlorophyta</taxon>
        <taxon>core chlorophytes</taxon>
        <taxon>Trebouxiophyceae</taxon>
        <taxon>Trebouxiales</taxon>
        <taxon>Trebouxiaceae</taxon>
        <taxon>Myrmecia</taxon>
    </lineage>
</organism>
<name>A0AAW1PIT8_9CHLO</name>
<evidence type="ECO:0000313" key="4">
    <source>
        <dbReference type="Proteomes" id="UP001489004"/>
    </source>
</evidence>
<protein>
    <submittedName>
        <fullName evidence="3">Uncharacterized protein</fullName>
    </submittedName>
</protein>
<dbReference type="EMBL" id="JALJOR010000012">
    <property type="protein sequence ID" value="KAK9807764.1"/>
    <property type="molecule type" value="Genomic_DNA"/>
</dbReference>
<feature type="transmembrane region" description="Helical" evidence="2">
    <location>
        <begin position="145"/>
        <end position="165"/>
    </location>
</feature>
<dbReference type="AlphaFoldDB" id="A0AAW1PIT8"/>
<dbReference type="Proteomes" id="UP001489004">
    <property type="component" value="Unassembled WGS sequence"/>
</dbReference>
<keyword evidence="4" id="KW-1185">Reference proteome</keyword>
<evidence type="ECO:0000313" key="3">
    <source>
        <dbReference type="EMBL" id="KAK9807764.1"/>
    </source>
</evidence>
<feature type="region of interest" description="Disordered" evidence="1">
    <location>
        <begin position="1"/>
        <end position="20"/>
    </location>
</feature>
<keyword evidence="2" id="KW-0812">Transmembrane</keyword>
<keyword evidence="2" id="KW-0472">Membrane</keyword>
<proteinExistence type="predicted"/>
<evidence type="ECO:0000256" key="2">
    <source>
        <dbReference type="SAM" id="Phobius"/>
    </source>
</evidence>
<keyword evidence="2" id="KW-1133">Transmembrane helix</keyword>
<feature type="transmembrane region" description="Helical" evidence="2">
    <location>
        <begin position="105"/>
        <end position="124"/>
    </location>
</feature>
<reference evidence="3 4" key="1">
    <citation type="journal article" date="2024" name="Nat. Commun.">
        <title>Phylogenomics reveals the evolutionary origins of lichenization in chlorophyte algae.</title>
        <authorList>
            <person name="Puginier C."/>
            <person name="Libourel C."/>
            <person name="Otte J."/>
            <person name="Skaloud P."/>
            <person name="Haon M."/>
            <person name="Grisel S."/>
            <person name="Petersen M."/>
            <person name="Berrin J.G."/>
            <person name="Delaux P.M."/>
            <person name="Dal Grande F."/>
            <person name="Keller J."/>
        </authorList>
    </citation>
    <scope>NUCLEOTIDE SEQUENCE [LARGE SCALE GENOMIC DNA]</scope>
    <source>
        <strain evidence="3 4">SAG 2043</strain>
    </source>
</reference>
<comment type="caution">
    <text evidence="3">The sequence shown here is derived from an EMBL/GenBank/DDBJ whole genome shotgun (WGS) entry which is preliminary data.</text>
</comment>
<sequence>MAASGRGRLRRLRTTGGQGPGAVGSCFSDLSSPAEVAPGASLVRHAAVRACGLQPFSASAGVPSAQVQQDQDNVKPYPSEFLPLFWGAVTPMFAGAFDVPMEVMAWWPAIAGAGVLVTTFRIAYNEGATWQRLRELRASIRRQDETGLLLLILILITKVIIRPALIPKAIIWLLNVE</sequence>
<dbReference type="PROSITE" id="PS51257">
    <property type="entry name" value="PROKAR_LIPOPROTEIN"/>
    <property type="match status" value="1"/>
</dbReference>
<evidence type="ECO:0000256" key="1">
    <source>
        <dbReference type="SAM" id="MobiDB-lite"/>
    </source>
</evidence>